<dbReference type="CDD" id="cd03220">
    <property type="entry name" value="ABC_KpsT_Wzt"/>
    <property type="match status" value="1"/>
</dbReference>
<name>A0A437MP20_9PROT</name>
<dbReference type="Proteomes" id="UP000282957">
    <property type="component" value="Unassembled WGS sequence"/>
</dbReference>
<dbReference type="PANTHER" id="PTHR46743:SF2">
    <property type="entry name" value="TEICHOIC ACIDS EXPORT ATP-BINDING PROTEIN TAGH"/>
    <property type="match status" value="1"/>
</dbReference>
<dbReference type="OrthoDB" id="7157922at2"/>
<comment type="caution">
    <text evidence="6">The sequence shown here is derived from an EMBL/GenBank/DDBJ whole genome shotgun (WGS) entry which is preliminary data.</text>
</comment>
<organism evidence="6 7">
    <name type="scientific">Rhodovarius crocodyli</name>
    <dbReference type="NCBI Taxonomy" id="1979269"/>
    <lineage>
        <taxon>Bacteria</taxon>
        <taxon>Pseudomonadati</taxon>
        <taxon>Pseudomonadota</taxon>
        <taxon>Alphaproteobacteria</taxon>
        <taxon>Acetobacterales</taxon>
        <taxon>Roseomonadaceae</taxon>
        <taxon>Rhodovarius</taxon>
    </lineage>
</organism>
<dbReference type="AlphaFoldDB" id="A0A437MP20"/>
<evidence type="ECO:0000256" key="3">
    <source>
        <dbReference type="ARBA" id="ARBA00022741"/>
    </source>
</evidence>
<dbReference type="RefSeq" id="WP_127786255.1">
    <property type="nucleotide sequence ID" value="NZ_SACL01000001.1"/>
</dbReference>
<dbReference type="Pfam" id="PF00005">
    <property type="entry name" value="ABC_tran"/>
    <property type="match status" value="1"/>
</dbReference>
<evidence type="ECO:0000256" key="1">
    <source>
        <dbReference type="ARBA" id="ARBA00005417"/>
    </source>
</evidence>
<dbReference type="GO" id="GO:0016887">
    <property type="term" value="F:ATP hydrolysis activity"/>
    <property type="evidence" value="ECO:0007669"/>
    <property type="project" value="InterPro"/>
</dbReference>
<proteinExistence type="inferred from homology"/>
<evidence type="ECO:0000256" key="4">
    <source>
        <dbReference type="ARBA" id="ARBA00022840"/>
    </source>
</evidence>
<dbReference type="PROSITE" id="PS50893">
    <property type="entry name" value="ABC_TRANSPORTER_2"/>
    <property type="match status" value="1"/>
</dbReference>
<dbReference type="GO" id="GO:0005524">
    <property type="term" value="F:ATP binding"/>
    <property type="evidence" value="ECO:0007669"/>
    <property type="project" value="UniProtKB-KW"/>
</dbReference>
<dbReference type="InterPro" id="IPR050683">
    <property type="entry name" value="Bact_Polysacc_Export_ATP-bd"/>
</dbReference>
<evidence type="ECO:0000313" key="7">
    <source>
        <dbReference type="Proteomes" id="UP000282957"/>
    </source>
</evidence>
<evidence type="ECO:0000256" key="2">
    <source>
        <dbReference type="ARBA" id="ARBA00022448"/>
    </source>
</evidence>
<dbReference type="SUPFAM" id="SSF52540">
    <property type="entry name" value="P-loop containing nucleoside triphosphate hydrolases"/>
    <property type="match status" value="1"/>
</dbReference>
<dbReference type="EMBL" id="SACL01000001">
    <property type="protein sequence ID" value="RVT99360.1"/>
    <property type="molecule type" value="Genomic_DNA"/>
</dbReference>
<keyword evidence="4 6" id="KW-0067">ATP-binding</keyword>
<accession>A0A437MP20</accession>
<comment type="similarity">
    <text evidence="1">Belongs to the ABC transporter superfamily.</text>
</comment>
<dbReference type="PANTHER" id="PTHR46743">
    <property type="entry name" value="TEICHOIC ACIDS EXPORT ATP-BINDING PROTEIN TAGH"/>
    <property type="match status" value="1"/>
</dbReference>
<dbReference type="GO" id="GO:0016020">
    <property type="term" value="C:membrane"/>
    <property type="evidence" value="ECO:0007669"/>
    <property type="project" value="InterPro"/>
</dbReference>
<dbReference type="Gene3D" id="3.40.50.300">
    <property type="entry name" value="P-loop containing nucleotide triphosphate hydrolases"/>
    <property type="match status" value="1"/>
</dbReference>
<reference evidence="6 7" key="1">
    <citation type="submission" date="2019-01" db="EMBL/GenBank/DDBJ databases">
        <authorList>
            <person name="Chen W.-M."/>
        </authorList>
    </citation>
    <scope>NUCLEOTIDE SEQUENCE [LARGE SCALE GENOMIC DNA]</scope>
    <source>
        <strain evidence="6 7">CCP-6</strain>
    </source>
</reference>
<evidence type="ECO:0000313" key="6">
    <source>
        <dbReference type="EMBL" id="RVT99360.1"/>
    </source>
</evidence>
<dbReference type="InterPro" id="IPR015860">
    <property type="entry name" value="ABC_transpr_TagH-like"/>
</dbReference>
<gene>
    <name evidence="6" type="ORF">EOD42_04530</name>
</gene>
<dbReference type="SMART" id="SM00382">
    <property type="entry name" value="AAA"/>
    <property type="match status" value="1"/>
</dbReference>
<dbReference type="InterPro" id="IPR003439">
    <property type="entry name" value="ABC_transporter-like_ATP-bd"/>
</dbReference>
<feature type="domain" description="ABC transporter" evidence="5">
    <location>
        <begin position="2"/>
        <end position="217"/>
    </location>
</feature>
<keyword evidence="3" id="KW-0547">Nucleotide-binding</keyword>
<keyword evidence="2" id="KW-0813">Transport</keyword>
<sequence length="217" mass="24281">MMELRDVWAGYKVHGREHMVLRGVNATFWRGDAVGILGRNGAGKSTLIKVLGGRLQPKSGSFRHDPDFRISWPLGFTGAIHGSITGADNARFVARIYGRDPYEMEQEVEAFAELGSHMYKPVNTYSSGMRGRLAFAMSMAIDFDCYLVDEAIAAGDARFQSRFRNAMEERRDRSTMILVTHSAGILRDLCTSAAILQQGKLAFYEDLDEAISIYERL</sequence>
<dbReference type="InterPro" id="IPR003593">
    <property type="entry name" value="AAA+_ATPase"/>
</dbReference>
<protein>
    <submittedName>
        <fullName evidence="6">ABC transporter ATP-binding protein</fullName>
    </submittedName>
</protein>
<evidence type="ECO:0000259" key="5">
    <source>
        <dbReference type="PROSITE" id="PS50893"/>
    </source>
</evidence>
<keyword evidence="7" id="KW-1185">Reference proteome</keyword>
<dbReference type="GO" id="GO:0140359">
    <property type="term" value="F:ABC-type transporter activity"/>
    <property type="evidence" value="ECO:0007669"/>
    <property type="project" value="InterPro"/>
</dbReference>
<dbReference type="InterPro" id="IPR027417">
    <property type="entry name" value="P-loop_NTPase"/>
</dbReference>